<dbReference type="InterPro" id="IPR000326">
    <property type="entry name" value="PAP2/HPO"/>
</dbReference>
<keyword evidence="3" id="KW-1185">Reference proteome</keyword>
<organism evidence="2 3">
    <name type="scientific">Marivirga tractuosa (strain ATCC 23168 / DSM 4126 / NBRC 15989 / NCIMB 1408 / VKM B-1430 / H-43)</name>
    <name type="common">Microscilla tractuosa</name>
    <name type="synonym">Flexibacter tractuosus</name>
    <dbReference type="NCBI Taxonomy" id="643867"/>
    <lineage>
        <taxon>Bacteria</taxon>
        <taxon>Pseudomonadati</taxon>
        <taxon>Bacteroidota</taxon>
        <taxon>Cytophagia</taxon>
        <taxon>Cytophagales</taxon>
        <taxon>Marivirgaceae</taxon>
        <taxon>Marivirga</taxon>
    </lineage>
</organism>
<dbReference type="InterPro" id="IPR036938">
    <property type="entry name" value="PAP2/HPO_sf"/>
</dbReference>
<dbReference type="KEGG" id="mtt:Ftrac_0136"/>
<name>E4TKG7_MARTH</name>
<dbReference type="RefSeq" id="WP_013452298.1">
    <property type="nucleotide sequence ID" value="NC_014759.1"/>
</dbReference>
<accession>E4TKG7</accession>
<dbReference type="AlphaFoldDB" id="E4TKG7"/>
<dbReference type="SUPFAM" id="SSF48317">
    <property type="entry name" value="Acid phosphatase/Vanadium-dependent haloperoxidase"/>
    <property type="match status" value="1"/>
</dbReference>
<feature type="domain" description="Phosphatidic acid phosphatase type 2/haloperoxidase" evidence="1">
    <location>
        <begin position="316"/>
        <end position="423"/>
    </location>
</feature>
<dbReference type="HOGENOM" id="CLU_020920_2_1_10"/>
<protein>
    <submittedName>
        <fullName evidence="2">Phosphoesterase PA-phosphatase related protein</fullName>
    </submittedName>
</protein>
<dbReference type="STRING" id="643867.Ftrac_0136"/>
<dbReference type="PANTHER" id="PTHR34599">
    <property type="entry name" value="PEROXIDASE-RELATED"/>
    <property type="match status" value="1"/>
</dbReference>
<dbReference type="EMBL" id="CP002349">
    <property type="protein sequence ID" value="ADR20147.1"/>
    <property type="molecule type" value="Genomic_DNA"/>
</dbReference>
<dbReference type="InterPro" id="IPR052559">
    <property type="entry name" value="V-haloperoxidase"/>
</dbReference>
<evidence type="ECO:0000313" key="2">
    <source>
        <dbReference type="EMBL" id="ADR20147.1"/>
    </source>
</evidence>
<dbReference type="CDD" id="cd03398">
    <property type="entry name" value="PAP2_haloperoxidase"/>
    <property type="match status" value="1"/>
</dbReference>
<dbReference type="PROSITE" id="PS51257">
    <property type="entry name" value="PROKAR_LIPOPROTEIN"/>
    <property type="match status" value="1"/>
</dbReference>
<evidence type="ECO:0000313" key="3">
    <source>
        <dbReference type="Proteomes" id="UP000008720"/>
    </source>
</evidence>
<proteinExistence type="predicted"/>
<dbReference type="PANTHER" id="PTHR34599:SF1">
    <property type="entry name" value="PHOSPHATIDIC ACID PHOSPHATASE TYPE 2_HALOPEROXIDASE DOMAIN-CONTAINING PROTEIN"/>
    <property type="match status" value="1"/>
</dbReference>
<dbReference type="Pfam" id="PF01569">
    <property type="entry name" value="PAP2"/>
    <property type="match status" value="1"/>
</dbReference>
<evidence type="ECO:0000259" key="1">
    <source>
        <dbReference type="Pfam" id="PF01569"/>
    </source>
</evidence>
<sequence>MRNTVLYFLVVIGFFFSCTPSNYEPTKVKADDLHSLMQKVTDVTVHDIFSPPVASRVYVYPSIATYEILADQDSSFRTLAGQLNGLAPIPTPESKEVNFKMAALYANYLTSKKLIFSEEKMEEWLADWKAELVNRGLTDDEWEASVNYATKVHQHIMTWADEDNYNETRTMSRHPLSDKPHHWEPTPPAYMAAIEPHWNKIRTFVLDSANQFIPKPPYEYSLEQDSPFYQEMMEVYEVVKGVDKEKKEIASFWDCNPYVMNITGHVMFATKKITPGGHWMGIAKIASVLDEADLMKSSYAYTKTSIALADGFIACWDEKYRSNLIRPETIINRKIDDDWTPTLQTPPFPEYTSGHSVISTAAANALTDVYGDNFSFLDSTEVKYGLPTREFKSFMEASQEAAISRLYGGIHYRRAIEEGVWQGQKVGEWIRENLEFRNNKVIAEN</sequence>
<gene>
    <name evidence="2" type="ordered locus">Ftrac_0136</name>
</gene>
<dbReference type="Proteomes" id="UP000008720">
    <property type="component" value="Chromosome"/>
</dbReference>
<dbReference type="eggNOG" id="COG0671">
    <property type="taxonomic scope" value="Bacteria"/>
</dbReference>
<reference evidence="2 3" key="1">
    <citation type="journal article" date="2011" name="Stand. Genomic Sci.">
        <title>Complete genome sequence of Marivirga tractuosa type strain (H-43).</title>
        <authorList>
            <person name="Pagani I."/>
            <person name="Chertkov O."/>
            <person name="Lapidus A."/>
            <person name="Lucas S."/>
            <person name="Del Rio T.G."/>
            <person name="Tice H."/>
            <person name="Copeland A."/>
            <person name="Cheng J.F."/>
            <person name="Nolan M."/>
            <person name="Saunders E."/>
            <person name="Pitluck S."/>
            <person name="Held B."/>
            <person name="Goodwin L."/>
            <person name="Liolios K."/>
            <person name="Ovchinikova G."/>
            <person name="Ivanova N."/>
            <person name="Mavromatis K."/>
            <person name="Pati A."/>
            <person name="Chen A."/>
            <person name="Palaniappan K."/>
            <person name="Land M."/>
            <person name="Hauser L."/>
            <person name="Jeffries C.D."/>
            <person name="Detter J.C."/>
            <person name="Han C."/>
            <person name="Tapia R."/>
            <person name="Ngatchou-Djao O.D."/>
            <person name="Rohde M."/>
            <person name="Goker M."/>
            <person name="Spring S."/>
            <person name="Sikorski J."/>
            <person name="Woyke T."/>
            <person name="Bristow J."/>
            <person name="Eisen J.A."/>
            <person name="Markowitz V."/>
            <person name="Hugenholtz P."/>
            <person name="Klenk H.P."/>
            <person name="Kyrpides N.C."/>
        </authorList>
    </citation>
    <scope>NUCLEOTIDE SEQUENCE [LARGE SCALE GENOMIC DNA]</scope>
    <source>
        <strain evidence="3">ATCC 23168 / DSM 4126 / NBRC 15989 / NCIMB 1408 / VKM B-1430 / H-43</strain>
    </source>
</reference>
<dbReference type="OrthoDB" id="7793240at2"/>
<dbReference type="Gene3D" id="1.10.606.20">
    <property type="match status" value="1"/>
</dbReference>